<comment type="caution">
    <text evidence="1">The sequence shown here is derived from an EMBL/GenBank/DDBJ whole genome shotgun (WGS) entry which is preliminary data.</text>
</comment>
<dbReference type="Proteomes" id="UP001066276">
    <property type="component" value="Chromosome 2_1"/>
</dbReference>
<keyword evidence="2" id="KW-1185">Reference proteome</keyword>
<reference evidence="1" key="1">
    <citation type="journal article" date="2022" name="bioRxiv">
        <title>Sequencing and chromosome-scale assembly of the giantPleurodeles waltlgenome.</title>
        <authorList>
            <person name="Brown T."/>
            <person name="Elewa A."/>
            <person name="Iarovenko S."/>
            <person name="Subramanian E."/>
            <person name="Araus A.J."/>
            <person name="Petzold A."/>
            <person name="Susuki M."/>
            <person name="Suzuki K.-i.T."/>
            <person name="Hayashi T."/>
            <person name="Toyoda A."/>
            <person name="Oliveira C."/>
            <person name="Osipova E."/>
            <person name="Leigh N.D."/>
            <person name="Simon A."/>
            <person name="Yun M.H."/>
        </authorList>
    </citation>
    <scope>NUCLEOTIDE SEQUENCE</scope>
    <source>
        <strain evidence="1">20211129_DDA</strain>
        <tissue evidence="1">Liver</tissue>
    </source>
</reference>
<gene>
    <name evidence="1" type="ORF">NDU88_004722</name>
</gene>
<accession>A0AAV7VJ17</accession>
<protein>
    <submittedName>
        <fullName evidence="1">Uncharacterized protein</fullName>
    </submittedName>
</protein>
<name>A0AAV7VJ17_PLEWA</name>
<dbReference type="AlphaFoldDB" id="A0AAV7VJ17"/>
<dbReference type="EMBL" id="JANPWB010000003">
    <property type="protein sequence ID" value="KAJ1200901.1"/>
    <property type="molecule type" value="Genomic_DNA"/>
</dbReference>
<evidence type="ECO:0000313" key="1">
    <source>
        <dbReference type="EMBL" id="KAJ1200901.1"/>
    </source>
</evidence>
<organism evidence="1 2">
    <name type="scientific">Pleurodeles waltl</name>
    <name type="common">Iberian ribbed newt</name>
    <dbReference type="NCBI Taxonomy" id="8319"/>
    <lineage>
        <taxon>Eukaryota</taxon>
        <taxon>Metazoa</taxon>
        <taxon>Chordata</taxon>
        <taxon>Craniata</taxon>
        <taxon>Vertebrata</taxon>
        <taxon>Euteleostomi</taxon>
        <taxon>Amphibia</taxon>
        <taxon>Batrachia</taxon>
        <taxon>Caudata</taxon>
        <taxon>Salamandroidea</taxon>
        <taxon>Salamandridae</taxon>
        <taxon>Pleurodelinae</taxon>
        <taxon>Pleurodeles</taxon>
    </lineage>
</organism>
<proteinExistence type="predicted"/>
<evidence type="ECO:0000313" key="2">
    <source>
        <dbReference type="Proteomes" id="UP001066276"/>
    </source>
</evidence>
<sequence length="79" mass="9116">MFAIRMGTGAKIVKEPVPDWYAYMAATYLYWTIELLEDTIYVGKEECVLSTEHRKRGYFKCQLQNYTSIAVAPDSTPKI</sequence>